<name>A0ABP4MGV8_9ACTN</name>
<dbReference type="InterPro" id="IPR036271">
    <property type="entry name" value="Tet_transcr_reg_TetR-rel_C_sf"/>
</dbReference>
<evidence type="ECO:0000313" key="6">
    <source>
        <dbReference type="EMBL" id="GAA1544296.1"/>
    </source>
</evidence>
<evidence type="ECO:0000256" key="3">
    <source>
        <dbReference type="ARBA" id="ARBA00023163"/>
    </source>
</evidence>
<reference evidence="7" key="1">
    <citation type="journal article" date="2019" name="Int. J. Syst. Evol. Microbiol.">
        <title>The Global Catalogue of Microorganisms (GCM) 10K type strain sequencing project: providing services to taxonomists for standard genome sequencing and annotation.</title>
        <authorList>
            <consortium name="The Broad Institute Genomics Platform"/>
            <consortium name="The Broad Institute Genome Sequencing Center for Infectious Disease"/>
            <person name="Wu L."/>
            <person name="Ma J."/>
        </authorList>
    </citation>
    <scope>NUCLEOTIDE SEQUENCE [LARGE SCALE GENOMIC DNA]</scope>
    <source>
        <strain evidence="7">JCM 14303</strain>
    </source>
</reference>
<keyword evidence="7" id="KW-1185">Reference proteome</keyword>
<sequence length="200" mass="22195">MEERVLTAKGAATRQRIVDGAALLIREQGVVNVGLDDIRAATATSKSQLFHYFPDGKADLMLAVARREADQVIAEQMPQLGDLTTWRKWQAWRRRVIKMYDEQRDGCALSALVGQLNLGDTTTRQVVGDMLDRWLQYLVDGVEALRASGEIDRSVDPVRAATAILTAVNGGATMLVATDRINYLETALTEAIDDLRRPKR</sequence>
<dbReference type="Proteomes" id="UP001500363">
    <property type="component" value="Unassembled WGS sequence"/>
</dbReference>
<dbReference type="SUPFAM" id="SSF46689">
    <property type="entry name" value="Homeodomain-like"/>
    <property type="match status" value="1"/>
</dbReference>
<dbReference type="EMBL" id="BAAANC010000003">
    <property type="protein sequence ID" value="GAA1544296.1"/>
    <property type="molecule type" value="Genomic_DNA"/>
</dbReference>
<gene>
    <name evidence="6" type="ORF">GCM10009741_54530</name>
</gene>
<dbReference type="Pfam" id="PF16925">
    <property type="entry name" value="TetR_C_13"/>
    <property type="match status" value="1"/>
</dbReference>
<accession>A0ABP4MGV8</accession>
<dbReference type="InterPro" id="IPR011075">
    <property type="entry name" value="TetR_C"/>
</dbReference>
<dbReference type="PANTHER" id="PTHR47506:SF1">
    <property type="entry name" value="HTH-TYPE TRANSCRIPTIONAL REGULATOR YJDC"/>
    <property type="match status" value="1"/>
</dbReference>
<proteinExistence type="predicted"/>
<dbReference type="SUPFAM" id="SSF48498">
    <property type="entry name" value="Tetracyclin repressor-like, C-terminal domain"/>
    <property type="match status" value="1"/>
</dbReference>
<keyword evidence="1" id="KW-0805">Transcription regulation</keyword>
<organism evidence="6 7">
    <name type="scientific">Kribbella lupini</name>
    <dbReference type="NCBI Taxonomy" id="291602"/>
    <lineage>
        <taxon>Bacteria</taxon>
        <taxon>Bacillati</taxon>
        <taxon>Actinomycetota</taxon>
        <taxon>Actinomycetes</taxon>
        <taxon>Propionibacteriales</taxon>
        <taxon>Kribbellaceae</taxon>
        <taxon>Kribbella</taxon>
    </lineage>
</organism>
<dbReference type="Pfam" id="PF00440">
    <property type="entry name" value="TetR_N"/>
    <property type="match status" value="1"/>
</dbReference>
<keyword evidence="3" id="KW-0804">Transcription</keyword>
<dbReference type="InterPro" id="IPR001647">
    <property type="entry name" value="HTH_TetR"/>
</dbReference>
<comment type="caution">
    <text evidence="6">The sequence shown here is derived from an EMBL/GenBank/DDBJ whole genome shotgun (WGS) entry which is preliminary data.</text>
</comment>
<dbReference type="RefSeq" id="WP_344179141.1">
    <property type="nucleotide sequence ID" value="NZ_BAAANC010000003.1"/>
</dbReference>
<protein>
    <submittedName>
        <fullName evidence="6">TetR/AcrR family transcriptional regulator</fullName>
    </submittedName>
</protein>
<evidence type="ECO:0000256" key="1">
    <source>
        <dbReference type="ARBA" id="ARBA00023015"/>
    </source>
</evidence>
<dbReference type="PANTHER" id="PTHR47506">
    <property type="entry name" value="TRANSCRIPTIONAL REGULATORY PROTEIN"/>
    <property type="match status" value="1"/>
</dbReference>
<evidence type="ECO:0000259" key="4">
    <source>
        <dbReference type="Pfam" id="PF00440"/>
    </source>
</evidence>
<keyword evidence="2" id="KW-0238">DNA-binding</keyword>
<evidence type="ECO:0000313" key="7">
    <source>
        <dbReference type="Proteomes" id="UP001500363"/>
    </source>
</evidence>
<dbReference type="InterPro" id="IPR009057">
    <property type="entry name" value="Homeodomain-like_sf"/>
</dbReference>
<dbReference type="Gene3D" id="1.10.357.10">
    <property type="entry name" value="Tetracycline Repressor, domain 2"/>
    <property type="match status" value="1"/>
</dbReference>
<feature type="domain" description="HTH tetR-type" evidence="4">
    <location>
        <begin position="17"/>
        <end position="64"/>
    </location>
</feature>
<feature type="domain" description="Tetracyclin repressor-like C-terminal" evidence="5">
    <location>
        <begin position="102"/>
        <end position="189"/>
    </location>
</feature>
<evidence type="ECO:0000259" key="5">
    <source>
        <dbReference type="Pfam" id="PF16925"/>
    </source>
</evidence>
<evidence type="ECO:0000256" key="2">
    <source>
        <dbReference type="ARBA" id="ARBA00023125"/>
    </source>
</evidence>